<evidence type="ECO:0000313" key="4">
    <source>
        <dbReference type="Proteomes" id="UP000199052"/>
    </source>
</evidence>
<dbReference type="Proteomes" id="UP000199052">
    <property type="component" value="Unassembled WGS sequence"/>
</dbReference>
<dbReference type="EMBL" id="JACBZA010000001">
    <property type="protein sequence ID" value="NYH86875.1"/>
    <property type="molecule type" value="Genomic_DNA"/>
</dbReference>
<organism evidence="3 4">
    <name type="scientific">Actinopolymorpha cephalotaxi</name>
    <dbReference type="NCBI Taxonomy" id="504797"/>
    <lineage>
        <taxon>Bacteria</taxon>
        <taxon>Bacillati</taxon>
        <taxon>Actinomycetota</taxon>
        <taxon>Actinomycetes</taxon>
        <taxon>Propionibacteriales</taxon>
        <taxon>Actinopolymorphaceae</taxon>
        <taxon>Actinopolymorpha</taxon>
    </lineage>
</organism>
<evidence type="ECO:0000313" key="2">
    <source>
        <dbReference type="EMBL" id="NYH86875.1"/>
    </source>
</evidence>
<keyword evidence="1" id="KW-0472">Membrane</keyword>
<evidence type="ECO:0000313" key="5">
    <source>
        <dbReference type="Proteomes" id="UP000533017"/>
    </source>
</evidence>
<keyword evidence="1" id="KW-0812">Transmembrane</keyword>
<dbReference type="RefSeq" id="WP_179771033.1">
    <property type="nucleotide sequence ID" value="NZ_FOOI01000014.1"/>
</dbReference>
<dbReference type="EMBL" id="FOOI01000014">
    <property type="protein sequence ID" value="SFH26958.1"/>
    <property type="molecule type" value="Genomic_DNA"/>
</dbReference>
<gene>
    <name evidence="2" type="ORF">FHR37_005726</name>
    <name evidence="3" type="ORF">SAMN05421678_114191</name>
</gene>
<accession>A0A1I2YN09</accession>
<proteinExistence type="predicted"/>
<reference evidence="2 5" key="2">
    <citation type="submission" date="2020-07" db="EMBL/GenBank/DDBJ databases">
        <title>Sequencing the genomes of 1000 actinobacteria strains.</title>
        <authorList>
            <person name="Klenk H.-P."/>
        </authorList>
    </citation>
    <scope>NUCLEOTIDE SEQUENCE [LARGE SCALE GENOMIC DNA]</scope>
    <source>
        <strain evidence="2 5">DSM 45117</strain>
    </source>
</reference>
<feature type="transmembrane region" description="Helical" evidence="1">
    <location>
        <begin position="29"/>
        <end position="47"/>
    </location>
</feature>
<keyword evidence="1" id="KW-1133">Transmembrane helix</keyword>
<dbReference type="AlphaFoldDB" id="A0A1I2YN09"/>
<name>A0A1I2YN09_9ACTN</name>
<evidence type="ECO:0000313" key="3">
    <source>
        <dbReference type="EMBL" id="SFH26958.1"/>
    </source>
</evidence>
<keyword evidence="5" id="KW-1185">Reference proteome</keyword>
<sequence>MSQTLVVLLFAGLFAAALAHFLRRGASRIARIAAAVLFGLGLLLALIPSLSLG</sequence>
<protein>
    <submittedName>
        <fullName evidence="2">Protein-S-isoprenylcysteine O-methyltransferase Ste14</fullName>
    </submittedName>
</protein>
<reference evidence="3 4" key="1">
    <citation type="submission" date="2016-10" db="EMBL/GenBank/DDBJ databases">
        <authorList>
            <person name="de Groot N.N."/>
        </authorList>
    </citation>
    <scope>NUCLEOTIDE SEQUENCE [LARGE SCALE GENOMIC DNA]</scope>
    <source>
        <strain evidence="3 4">CPCC 202808</strain>
    </source>
</reference>
<evidence type="ECO:0000256" key="1">
    <source>
        <dbReference type="SAM" id="Phobius"/>
    </source>
</evidence>
<dbReference type="Proteomes" id="UP000533017">
    <property type="component" value="Unassembled WGS sequence"/>
</dbReference>